<sequence length="205" mass="24258">MKKFLILLAGSPATGKTYLIQKISEQVPNIFLITPDEGKELFADSVGFDTLAEKSQLEKRVWHFYYGILELYMNAGKQVIVSEYPFSDKQKNKLAKLAQTYEYEVITIRLVADFDVLWERRKVRDLEPDRHLSHLMTHYHFLDRLDDRSKADNHISKEEFKEIIQTRKYDQFQLGEVHEIDVTDYRKVDYSNLLEYLKNKIECGI</sequence>
<dbReference type="InterPro" id="IPR027417">
    <property type="entry name" value="P-loop_NTPase"/>
</dbReference>
<evidence type="ECO:0000313" key="2">
    <source>
        <dbReference type="Proteomes" id="UP000094068"/>
    </source>
</evidence>
<dbReference type="RefSeq" id="WP_069645697.1">
    <property type="nucleotide sequence ID" value="NZ_MIJZ01000012.1"/>
</dbReference>
<keyword evidence="1" id="KW-0418">Kinase</keyword>
<name>A0A1E5GGJ2_9ENTE</name>
<dbReference type="SUPFAM" id="SSF52540">
    <property type="entry name" value="P-loop containing nucleoside triphosphate hydrolases"/>
    <property type="match status" value="1"/>
</dbReference>
<dbReference type="STRING" id="903984.BCR21_06315"/>
<dbReference type="GO" id="GO:0016301">
    <property type="term" value="F:kinase activity"/>
    <property type="evidence" value="ECO:0007669"/>
    <property type="project" value="UniProtKB-KW"/>
</dbReference>
<dbReference type="Gene3D" id="3.40.50.300">
    <property type="entry name" value="P-loop containing nucleotide triphosphate hydrolases"/>
    <property type="match status" value="1"/>
</dbReference>
<dbReference type="Proteomes" id="UP000094068">
    <property type="component" value="Unassembled WGS sequence"/>
</dbReference>
<gene>
    <name evidence="1" type="ORF">BCR21_06315</name>
</gene>
<dbReference type="EMBL" id="MIJZ01000012">
    <property type="protein sequence ID" value="OEG11843.1"/>
    <property type="molecule type" value="Genomic_DNA"/>
</dbReference>
<dbReference type="AlphaFoldDB" id="A0A1E5GGJ2"/>
<organism evidence="1 2">
    <name type="scientific">Enterococcus ureasiticus</name>
    <dbReference type="NCBI Taxonomy" id="903984"/>
    <lineage>
        <taxon>Bacteria</taxon>
        <taxon>Bacillati</taxon>
        <taxon>Bacillota</taxon>
        <taxon>Bacilli</taxon>
        <taxon>Lactobacillales</taxon>
        <taxon>Enterococcaceae</taxon>
        <taxon>Enterococcus</taxon>
    </lineage>
</organism>
<proteinExistence type="predicted"/>
<keyword evidence="2" id="KW-1185">Reference proteome</keyword>
<keyword evidence="1" id="KW-0808">Transferase</keyword>
<reference evidence="2" key="1">
    <citation type="submission" date="2016-09" db="EMBL/GenBank/DDBJ databases">
        <authorList>
            <person name="Gulvik C.A."/>
        </authorList>
    </citation>
    <scope>NUCLEOTIDE SEQUENCE [LARGE SCALE GENOMIC DNA]</scope>
    <source>
        <strain evidence="2">DSM 23328</strain>
    </source>
</reference>
<comment type="caution">
    <text evidence="1">The sequence shown here is derived from an EMBL/GenBank/DDBJ whole genome shotgun (WGS) entry which is preliminary data.</text>
</comment>
<evidence type="ECO:0000313" key="1">
    <source>
        <dbReference type="EMBL" id="OEG11843.1"/>
    </source>
</evidence>
<dbReference type="OrthoDB" id="1648091at2"/>
<dbReference type="Pfam" id="PF13671">
    <property type="entry name" value="AAA_33"/>
    <property type="match status" value="1"/>
</dbReference>
<accession>A0A1E5GGJ2</accession>
<protein>
    <submittedName>
        <fullName evidence="1">Kinase</fullName>
    </submittedName>
</protein>